<dbReference type="PROSITE" id="PS51352">
    <property type="entry name" value="THIOREDOXIN_2"/>
    <property type="match status" value="1"/>
</dbReference>
<evidence type="ECO:0000256" key="1">
    <source>
        <dbReference type="ARBA" id="ARBA00003330"/>
    </source>
</evidence>
<evidence type="ECO:0000256" key="5">
    <source>
        <dbReference type="ARBA" id="ARBA00022862"/>
    </source>
</evidence>
<proteinExistence type="inferred from homology"/>
<keyword evidence="5" id="KW-0049">Antioxidant</keyword>
<dbReference type="InterPro" id="IPR013766">
    <property type="entry name" value="Thioredoxin_domain"/>
</dbReference>
<evidence type="ECO:0000256" key="10">
    <source>
        <dbReference type="ARBA" id="ARBA00038489"/>
    </source>
</evidence>
<evidence type="ECO:0000256" key="4">
    <source>
        <dbReference type="ARBA" id="ARBA00022559"/>
    </source>
</evidence>
<dbReference type="Pfam" id="PF00578">
    <property type="entry name" value="AhpC-TSA"/>
    <property type="match status" value="1"/>
</dbReference>
<evidence type="ECO:0000256" key="3">
    <source>
        <dbReference type="ARBA" id="ARBA00013017"/>
    </source>
</evidence>
<dbReference type="Gene3D" id="3.40.30.10">
    <property type="entry name" value="Glutaredoxin"/>
    <property type="match status" value="1"/>
</dbReference>
<comment type="similarity">
    <text evidence="10">Belongs to the peroxiredoxin family. BCP/PrxQ subfamily.</text>
</comment>
<dbReference type="CDD" id="cd03017">
    <property type="entry name" value="PRX_BCP"/>
    <property type="match status" value="1"/>
</dbReference>
<gene>
    <name evidence="14" type="ORF">L3556_02450</name>
</gene>
<evidence type="ECO:0000256" key="11">
    <source>
        <dbReference type="ARBA" id="ARBA00041373"/>
    </source>
</evidence>
<evidence type="ECO:0000256" key="9">
    <source>
        <dbReference type="ARBA" id="ARBA00032824"/>
    </source>
</evidence>
<comment type="catalytic activity">
    <reaction evidence="12">
        <text>a hydroperoxide + [thioredoxin]-dithiol = an alcohol + [thioredoxin]-disulfide + H2O</text>
        <dbReference type="Rhea" id="RHEA:62620"/>
        <dbReference type="Rhea" id="RHEA-COMP:10698"/>
        <dbReference type="Rhea" id="RHEA-COMP:10700"/>
        <dbReference type="ChEBI" id="CHEBI:15377"/>
        <dbReference type="ChEBI" id="CHEBI:29950"/>
        <dbReference type="ChEBI" id="CHEBI:30879"/>
        <dbReference type="ChEBI" id="CHEBI:35924"/>
        <dbReference type="ChEBI" id="CHEBI:50058"/>
        <dbReference type="EC" id="1.11.1.24"/>
    </reaction>
</comment>
<keyword evidence="4" id="KW-0575">Peroxidase</keyword>
<keyword evidence="15" id="KW-1185">Reference proteome</keyword>
<keyword evidence="7" id="KW-1015">Disulfide bond</keyword>
<dbReference type="EC" id="1.11.1.24" evidence="3"/>
<name>A0ABT6EVH4_9SYNE</name>
<evidence type="ECO:0000313" key="14">
    <source>
        <dbReference type="EMBL" id="MDG2989802.1"/>
    </source>
</evidence>
<dbReference type="EMBL" id="JAKKUT010000001">
    <property type="protein sequence ID" value="MDG2989802.1"/>
    <property type="molecule type" value="Genomic_DNA"/>
</dbReference>
<dbReference type="InterPro" id="IPR036249">
    <property type="entry name" value="Thioredoxin-like_sf"/>
</dbReference>
<evidence type="ECO:0000313" key="15">
    <source>
        <dbReference type="Proteomes" id="UP001154265"/>
    </source>
</evidence>
<evidence type="ECO:0000256" key="6">
    <source>
        <dbReference type="ARBA" id="ARBA00023002"/>
    </source>
</evidence>
<keyword evidence="8" id="KW-0676">Redox-active center</keyword>
<accession>A0ABT6EVH4</accession>
<sequence length="153" mass="16864">MAVAVGDRAPDFSLPSGTGTTIHLQDYIGKKPVVLYFYPKSDTPGCTVQACSFRDAYTVFQELGAEVIGLSNDSVAAQDRFAKNHQLPFILLSDEGNQVRKLYGVPGPIFGMVPGRVTYIIDQEGIVRHIFDSMLNFSAHVDESLKILRQLQD</sequence>
<feature type="domain" description="Thioredoxin" evidence="13">
    <location>
        <begin position="3"/>
        <end position="153"/>
    </location>
</feature>
<dbReference type="InterPro" id="IPR050924">
    <property type="entry name" value="Peroxiredoxin_BCP/PrxQ"/>
</dbReference>
<evidence type="ECO:0000259" key="13">
    <source>
        <dbReference type="PROSITE" id="PS51352"/>
    </source>
</evidence>
<dbReference type="PANTHER" id="PTHR42801:SF4">
    <property type="entry name" value="AHPC_TSA FAMILY PROTEIN"/>
    <property type="match status" value="1"/>
</dbReference>
<comment type="subunit">
    <text evidence="2">Monomer.</text>
</comment>
<keyword evidence="6" id="KW-0560">Oxidoreductase</keyword>
<evidence type="ECO:0000256" key="8">
    <source>
        <dbReference type="ARBA" id="ARBA00023284"/>
    </source>
</evidence>
<dbReference type="RefSeq" id="WP_277865715.1">
    <property type="nucleotide sequence ID" value="NZ_JAKKUT010000001.1"/>
</dbReference>
<dbReference type="PIRSF" id="PIRSF000239">
    <property type="entry name" value="AHPC"/>
    <property type="match status" value="1"/>
</dbReference>
<evidence type="ECO:0000256" key="12">
    <source>
        <dbReference type="ARBA" id="ARBA00049091"/>
    </source>
</evidence>
<evidence type="ECO:0000256" key="7">
    <source>
        <dbReference type="ARBA" id="ARBA00023157"/>
    </source>
</evidence>
<protein>
    <recommendedName>
        <fullName evidence="3">thioredoxin-dependent peroxiredoxin</fullName>
        <ecNumber evidence="3">1.11.1.24</ecNumber>
    </recommendedName>
    <alternativeName>
        <fullName evidence="11">Bacterioferritin comigratory protein</fullName>
    </alternativeName>
    <alternativeName>
        <fullName evidence="9">Thioredoxin peroxidase</fullName>
    </alternativeName>
</protein>
<dbReference type="Proteomes" id="UP001154265">
    <property type="component" value="Unassembled WGS sequence"/>
</dbReference>
<dbReference type="InterPro" id="IPR024706">
    <property type="entry name" value="Peroxiredoxin_AhpC-typ"/>
</dbReference>
<dbReference type="InterPro" id="IPR000866">
    <property type="entry name" value="AhpC/TSA"/>
</dbReference>
<organism evidence="14 15">
    <name type="scientific">Candidatus Synechococcus calcipolaris G9</name>
    <dbReference type="NCBI Taxonomy" id="1497997"/>
    <lineage>
        <taxon>Bacteria</taxon>
        <taxon>Bacillati</taxon>
        <taxon>Cyanobacteriota</taxon>
        <taxon>Cyanophyceae</taxon>
        <taxon>Synechococcales</taxon>
        <taxon>Synechococcaceae</taxon>
        <taxon>Synechococcus</taxon>
    </lineage>
</organism>
<comment type="caution">
    <text evidence="14">The sequence shown here is derived from an EMBL/GenBank/DDBJ whole genome shotgun (WGS) entry which is preliminary data.</text>
</comment>
<comment type="function">
    <text evidence="1">Thiol-specific peroxidase that catalyzes the reduction of hydrogen peroxide and organic hydroperoxides to water and alcohols, respectively. Plays a role in cell protection against oxidative stress by detoxifying peroxides and as sensor of hydrogen peroxide-mediated signaling events.</text>
</comment>
<reference evidence="14" key="2">
    <citation type="submission" date="2022-01" db="EMBL/GenBank/DDBJ databases">
        <authorList>
            <person name="Zivanovic Y."/>
            <person name="Moreira D."/>
            <person name="Lopez-Garcia P."/>
        </authorList>
    </citation>
    <scope>NUCLEOTIDE SEQUENCE</scope>
    <source>
        <strain evidence="14">G9</strain>
    </source>
</reference>
<reference evidence="14" key="1">
    <citation type="journal article" date="2022" name="Genome Biol. Evol.">
        <title>A New Gene Family Diagnostic for Intracellular Biomineralization of Amorphous Ca Carbonates by Cyanobacteria.</title>
        <authorList>
            <person name="Benzerara K."/>
            <person name="Duprat E."/>
            <person name="Bitard-Feildel T."/>
            <person name="Caumes G."/>
            <person name="Cassier-Chauvat C."/>
            <person name="Chauvat F."/>
            <person name="Dezi M."/>
            <person name="Diop S.I."/>
            <person name="Gaschignard G."/>
            <person name="Gorgen S."/>
            <person name="Gugger M."/>
            <person name="Lopez-Garcia P."/>
            <person name="Millet M."/>
            <person name="Skouri-Panet F."/>
            <person name="Moreira D."/>
            <person name="Callebaut I."/>
        </authorList>
    </citation>
    <scope>NUCLEOTIDE SEQUENCE</scope>
    <source>
        <strain evidence="14">G9</strain>
    </source>
</reference>
<evidence type="ECO:0000256" key="2">
    <source>
        <dbReference type="ARBA" id="ARBA00011245"/>
    </source>
</evidence>
<dbReference type="PANTHER" id="PTHR42801">
    <property type="entry name" value="THIOREDOXIN-DEPENDENT PEROXIDE REDUCTASE"/>
    <property type="match status" value="1"/>
</dbReference>
<dbReference type="SUPFAM" id="SSF52833">
    <property type="entry name" value="Thioredoxin-like"/>
    <property type="match status" value="1"/>
</dbReference>